<dbReference type="InterPro" id="IPR036047">
    <property type="entry name" value="F-box-like_dom_sf"/>
</dbReference>
<dbReference type="PROSITE" id="PS50181">
    <property type="entry name" value="FBOX"/>
    <property type="match status" value="1"/>
</dbReference>
<dbReference type="Gene3D" id="1.20.1280.50">
    <property type="match status" value="1"/>
</dbReference>
<dbReference type="GO" id="GO:0019005">
    <property type="term" value="C:SCF ubiquitin ligase complex"/>
    <property type="evidence" value="ECO:0007669"/>
    <property type="project" value="TreeGrafter"/>
</dbReference>
<dbReference type="Pfam" id="PF12014">
    <property type="entry name" value="Cyclin_D1_bind"/>
    <property type="match status" value="1"/>
</dbReference>
<dbReference type="InterPro" id="IPR052301">
    <property type="entry name" value="SCF_F-box/WD-repeat"/>
</dbReference>
<organism evidence="2 3">
    <name type="scientific">Puccinia sorghi</name>
    <dbReference type="NCBI Taxonomy" id="27349"/>
    <lineage>
        <taxon>Eukaryota</taxon>
        <taxon>Fungi</taxon>
        <taxon>Dikarya</taxon>
        <taxon>Basidiomycota</taxon>
        <taxon>Pucciniomycotina</taxon>
        <taxon>Pucciniomycetes</taxon>
        <taxon>Pucciniales</taxon>
        <taxon>Pucciniaceae</taxon>
        <taxon>Puccinia</taxon>
    </lineage>
</organism>
<dbReference type="InterPro" id="IPR001810">
    <property type="entry name" value="F-box_dom"/>
</dbReference>
<dbReference type="AlphaFoldDB" id="A0A0L6UCZ6"/>
<dbReference type="Pfam" id="PF12937">
    <property type="entry name" value="F-box-like"/>
    <property type="match status" value="1"/>
</dbReference>
<dbReference type="OrthoDB" id="722566at2759"/>
<dbReference type="SUPFAM" id="SSF81383">
    <property type="entry name" value="F-box domain"/>
    <property type="match status" value="1"/>
</dbReference>
<protein>
    <recommendedName>
        <fullName evidence="1">F-box domain-containing protein</fullName>
    </recommendedName>
</protein>
<dbReference type="EMBL" id="LAVV01012683">
    <property type="protein sequence ID" value="KNZ46429.1"/>
    <property type="molecule type" value="Genomic_DNA"/>
</dbReference>
<dbReference type="GO" id="GO:0016567">
    <property type="term" value="P:protein ubiquitination"/>
    <property type="evidence" value="ECO:0007669"/>
    <property type="project" value="UniProtKB-UniPathway"/>
</dbReference>
<evidence type="ECO:0000313" key="2">
    <source>
        <dbReference type="EMBL" id="KNZ46429.1"/>
    </source>
</evidence>
<name>A0A0L6UCZ6_9BASI</name>
<comment type="caution">
    <text evidence="2">The sequence shown here is derived from an EMBL/GenBank/DDBJ whole genome shotgun (WGS) entry which is preliminary data.</text>
</comment>
<dbReference type="VEuPathDB" id="FungiDB:VP01_726g2"/>
<accession>A0A0L6UCZ6</accession>
<sequence length="558" mass="62251">MNKLKYSSLELLPKDILELIINFLDLRSISQLSRSSRSLLRLTRSESLWRRIAKALIGPWLHRPQLTSPAAHTGPHSNQVKPPADWTLDNNCFPLSQFSRSTPCQESQELLITSWSANFRIYALLKIPSLTNAHSFPFPQLSSSGWHVSNIIPHEIKCQNLYSPKSDTSFIHPFSLNNRSETSSQSAHPTQTPVWPSWLPSNHVQVDSSRVQYSLAPGLDLTNSGYTFDIFAPVYVSSSLFSVFPFEPHYRLACVPTSYQQITIQKPKLIIKSWEALTLDQHLTPLCHPTQIIAPRIGISSCEPLRQDYEDNDFPSNLGVGAKEFHALTLASTPEGSASRLDIAANEDNRRIRYQGGPRQQQVRTSSILIGGRTYTTNGAGLLRPVVHFPIWSIEYYPLDGPTPYSHRLPTATTLEGLWVGCYGSHGTEFGKIILDPPSTSSSNYVISFVKLTGDPNIPAGQVSWKVSCDTLESVHPVSLSEAISIDLGLSHADGVANTNYEEPGWINAHVQFISGDHDALANEHKKVGQHQLSQVEQIRVKWVELGRVSTFFKVAFR</sequence>
<dbReference type="GO" id="GO:0031146">
    <property type="term" value="P:SCF-dependent proteasomal ubiquitin-dependent protein catabolic process"/>
    <property type="evidence" value="ECO:0007669"/>
    <property type="project" value="TreeGrafter"/>
</dbReference>
<proteinExistence type="predicted"/>
<feature type="domain" description="F-box" evidence="1">
    <location>
        <begin position="6"/>
        <end position="52"/>
    </location>
</feature>
<dbReference type="Proteomes" id="UP000037035">
    <property type="component" value="Unassembled WGS sequence"/>
</dbReference>
<dbReference type="PANTHER" id="PTHR14381">
    <property type="entry name" value="DACTYLIN"/>
    <property type="match status" value="1"/>
</dbReference>
<dbReference type="PANTHER" id="PTHR14381:SF1">
    <property type="entry name" value="F-BOX_WD REPEAT-CONTAINING PROTEIN 4"/>
    <property type="match status" value="1"/>
</dbReference>
<evidence type="ECO:0000313" key="3">
    <source>
        <dbReference type="Proteomes" id="UP000037035"/>
    </source>
</evidence>
<gene>
    <name evidence="2" type="ORF">VP01_726g2</name>
</gene>
<keyword evidence="3" id="KW-1185">Reference proteome</keyword>
<reference evidence="2 3" key="1">
    <citation type="submission" date="2015-08" db="EMBL/GenBank/DDBJ databases">
        <title>Next Generation Sequencing and Analysis of the Genome of Puccinia sorghi L Schw, the Causal Agent of Maize Common Rust.</title>
        <authorList>
            <person name="Rochi L."/>
            <person name="Burguener G."/>
            <person name="Darino M."/>
            <person name="Turjanski A."/>
            <person name="Kreff E."/>
            <person name="Dieguez M.J."/>
            <person name="Sacco F."/>
        </authorList>
    </citation>
    <scope>NUCLEOTIDE SEQUENCE [LARGE SCALE GENOMIC DNA]</scope>
    <source>
        <strain evidence="2 3">RO10H11247</strain>
    </source>
</reference>
<dbReference type="UniPathway" id="UPA00143"/>
<evidence type="ECO:0000259" key="1">
    <source>
        <dbReference type="PROSITE" id="PS50181"/>
    </source>
</evidence>